<sequence>MCWLSTIFYNIRVSRYIILSFIVGKIHAPIFNCLIEKIILKNMIRLKVIKKDRIGEKIIGLLGCQKPIAIYIKTRFGIHTIGMKFPIDILILDNNNTVVKLKESFSPNRFFFWNPIYNIILELPPGTIKIKKIRLGSLIKLTIINK</sequence>
<keyword evidence="1" id="KW-0472">Membrane</keyword>
<dbReference type="InterPro" id="IPR003795">
    <property type="entry name" value="DUF192"/>
</dbReference>
<keyword evidence="1" id="KW-1133">Transmembrane helix</keyword>
<accession>A0A1J4TN58</accession>
<feature type="transmembrane region" description="Helical" evidence="1">
    <location>
        <begin position="16"/>
        <end position="35"/>
    </location>
</feature>
<dbReference type="EMBL" id="MNUY01000068">
    <property type="protein sequence ID" value="OIO13104.1"/>
    <property type="molecule type" value="Genomic_DNA"/>
</dbReference>
<proteinExistence type="predicted"/>
<dbReference type="Pfam" id="PF02643">
    <property type="entry name" value="DUF192"/>
    <property type="match status" value="1"/>
</dbReference>
<comment type="caution">
    <text evidence="2">The sequence shown here is derived from an EMBL/GenBank/DDBJ whole genome shotgun (WGS) entry which is preliminary data.</text>
</comment>
<organism evidence="2 3">
    <name type="scientific">Candidatus Gottesmanbacteria bacterium CG1_02_37_22</name>
    <dbReference type="NCBI Taxonomy" id="1805209"/>
    <lineage>
        <taxon>Bacteria</taxon>
        <taxon>Candidatus Gottesmaniibacteriota</taxon>
    </lineage>
</organism>
<dbReference type="Proteomes" id="UP000183120">
    <property type="component" value="Unassembled WGS sequence"/>
</dbReference>
<evidence type="ECO:0000313" key="2">
    <source>
        <dbReference type="EMBL" id="OIO13104.1"/>
    </source>
</evidence>
<evidence type="ECO:0008006" key="4">
    <source>
        <dbReference type="Google" id="ProtNLM"/>
    </source>
</evidence>
<name>A0A1J4TN58_9BACT</name>
<keyword evidence="1" id="KW-0812">Transmembrane</keyword>
<gene>
    <name evidence="2" type="ORF">AUJ73_04330</name>
</gene>
<reference evidence="2 3" key="1">
    <citation type="journal article" date="2016" name="Environ. Microbiol.">
        <title>Genomic resolution of a cold subsurface aquifer community provides metabolic insights for novel microbes adapted to high CO concentrations.</title>
        <authorList>
            <person name="Probst A.J."/>
            <person name="Castelle C.J."/>
            <person name="Singh A."/>
            <person name="Brown C.T."/>
            <person name="Anantharaman K."/>
            <person name="Sharon I."/>
            <person name="Hug L.A."/>
            <person name="Burstein D."/>
            <person name="Emerson J.B."/>
            <person name="Thomas B.C."/>
            <person name="Banfield J.F."/>
        </authorList>
    </citation>
    <scope>NUCLEOTIDE SEQUENCE [LARGE SCALE GENOMIC DNA]</scope>
    <source>
        <strain evidence="2">CG1_02_37_22</strain>
    </source>
</reference>
<evidence type="ECO:0000313" key="3">
    <source>
        <dbReference type="Proteomes" id="UP000183120"/>
    </source>
</evidence>
<dbReference type="Gene3D" id="2.60.120.1140">
    <property type="entry name" value="Protein of unknown function DUF192"/>
    <property type="match status" value="1"/>
</dbReference>
<dbReference type="AlphaFoldDB" id="A0A1J4TN58"/>
<evidence type="ECO:0000256" key="1">
    <source>
        <dbReference type="SAM" id="Phobius"/>
    </source>
</evidence>
<dbReference type="STRING" id="1805209.AUJ73_04330"/>
<dbReference type="InterPro" id="IPR038695">
    <property type="entry name" value="Saro_0823-like_sf"/>
</dbReference>
<protein>
    <recommendedName>
        <fullName evidence="4">DUF192 domain-containing protein</fullName>
    </recommendedName>
</protein>